<reference evidence="2 3" key="1">
    <citation type="submission" date="2021-06" db="EMBL/GenBank/DDBJ databases">
        <title>Caerostris darwini draft genome.</title>
        <authorList>
            <person name="Kono N."/>
            <person name="Arakawa K."/>
        </authorList>
    </citation>
    <scope>NUCLEOTIDE SEQUENCE [LARGE SCALE GENOMIC DNA]</scope>
</reference>
<name>A0AAV4US54_9ARAC</name>
<feature type="compositionally biased region" description="Basic residues" evidence="1">
    <location>
        <begin position="25"/>
        <end position="34"/>
    </location>
</feature>
<feature type="compositionally biased region" description="Polar residues" evidence="1">
    <location>
        <begin position="13"/>
        <end position="23"/>
    </location>
</feature>
<proteinExistence type="predicted"/>
<protein>
    <submittedName>
        <fullName evidence="2">Uncharacterized protein</fullName>
    </submittedName>
</protein>
<dbReference type="Proteomes" id="UP001054837">
    <property type="component" value="Unassembled WGS sequence"/>
</dbReference>
<comment type="caution">
    <text evidence="2">The sequence shown here is derived from an EMBL/GenBank/DDBJ whole genome shotgun (WGS) entry which is preliminary data.</text>
</comment>
<evidence type="ECO:0000256" key="1">
    <source>
        <dbReference type="SAM" id="MobiDB-lite"/>
    </source>
</evidence>
<evidence type="ECO:0000313" key="3">
    <source>
        <dbReference type="Proteomes" id="UP001054837"/>
    </source>
</evidence>
<keyword evidence="3" id="KW-1185">Reference proteome</keyword>
<accession>A0AAV4US54</accession>
<evidence type="ECO:0000313" key="2">
    <source>
        <dbReference type="EMBL" id="GIY60334.1"/>
    </source>
</evidence>
<dbReference type="EMBL" id="BPLQ01011786">
    <property type="protein sequence ID" value="GIY60334.1"/>
    <property type="molecule type" value="Genomic_DNA"/>
</dbReference>
<feature type="region of interest" description="Disordered" evidence="1">
    <location>
        <begin position="1"/>
        <end position="43"/>
    </location>
</feature>
<dbReference type="AlphaFoldDB" id="A0AAV4US54"/>
<sequence length="492" mass="56691">MSRKEEFPKKTVSAPNVSKGENCQKNRKNPKIRHSTSSFSLTQGHFTNKNSFYKKFGTDARKQKDKIYEFPSAELQSNEDTFSEYSDVDDHRSFISDKLTTRTEDNFSEERWEIIPVPYSKTVPETFRSDDTTSEHLYNSIPTIRSADAVIDVFGSNNSQGFDFRNLQQVVNNYNKNIFLENSYQKLNPEIGYCSKSPITQEDVLNLINCCEASEVQATINTSRKAGSIQDELEIEIPLCTEHIPGNNMDENMDSSEIMTSEIYPENHMDASDILLEEIRNGIETRAIRKEPSDIIIGNNGVDKTLLASVSVQRLLEKNAMPHQETEYHNNNENQFNSDCEETTQDNILYPKLKRKCGHSDPNSDLLILRRKKYRLKTKTRKRYVKRPKSYLPTELNNNCDLQSFVKNTMTNRHPDLQLTADTIMKLELFLWDVINRVGDEANQLVTFTSKKLINKRVLKYAIKFSIDKLKNEADIATGKKTMGFLEEVYNS</sequence>
<organism evidence="2 3">
    <name type="scientific">Caerostris darwini</name>
    <dbReference type="NCBI Taxonomy" id="1538125"/>
    <lineage>
        <taxon>Eukaryota</taxon>
        <taxon>Metazoa</taxon>
        <taxon>Ecdysozoa</taxon>
        <taxon>Arthropoda</taxon>
        <taxon>Chelicerata</taxon>
        <taxon>Arachnida</taxon>
        <taxon>Araneae</taxon>
        <taxon>Araneomorphae</taxon>
        <taxon>Entelegynae</taxon>
        <taxon>Araneoidea</taxon>
        <taxon>Araneidae</taxon>
        <taxon>Caerostris</taxon>
    </lineage>
</organism>
<gene>
    <name evidence="2" type="primary">AVEN_203051_1</name>
    <name evidence="2" type="ORF">CDAR_9581</name>
</gene>